<dbReference type="AlphaFoldDB" id="A0A2A2LZD0"/>
<sequence length="398" mass="46367">MATIRVLNKTPDSGNPVANIQVKSIKDLNFTHSYRLPKLRSPNCTLELPCFDFSKCSNLEDLKVYVYPQVDSFVPSLVYSKILQIIRESRYYTADPSEACLFILSIDTIDRDKISENYIRDVDTYISSIPQELWNEGRNHLIFNHYHGTFPDYSDHDLGFNTGNAIVARASQNLEHFRTEFDISLPLFHKEHPLKGGEVSESAELTSKDKYLTSFKGKRYVYGIGSETRDMLHHLHNGESIAMVTTCKHNTDWENYKDDRCEKDNEDYEKWNYEATMKNSTFCLTPRGRRLGSFRFLESLRFGCVPVVLSDNWLLPFSEIVNWEKAALIIPEKHVLLVPDILYKFNRRQILSLKNNGRKIYNKCFSSVEKITITTLEIIWNRILKKKNLDHKRDNVQV</sequence>
<dbReference type="EMBL" id="LIAE01006308">
    <property type="protein sequence ID" value="PAV91540.1"/>
    <property type="molecule type" value="Genomic_DNA"/>
</dbReference>
<name>A0A2A2LZD0_9BILA</name>
<evidence type="ECO:0000259" key="2">
    <source>
        <dbReference type="Pfam" id="PF03016"/>
    </source>
</evidence>
<accession>A0A2A2LZD0</accession>
<dbReference type="InterPro" id="IPR004263">
    <property type="entry name" value="Exostosin"/>
</dbReference>
<proteinExistence type="inferred from homology"/>
<gene>
    <name evidence="3" type="ORF">WR25_24579</name>
</gene>
<reference evidence="3 4" key="1">
    <citation type="journal article" date="2017" name="Curr. Biol.">
        <title>Genome architecture and evolution of a unichromosomal asexual nematode.</title>
        <authorList>
            <person name="Fradin H."/>
            <person name="Zegar C."/>
            <person name="Gutwein M."/>
            <person name="Lucas J."/>
            <person name="Kovtun M."/>
            <person name="Corcoran D."/>
            <person name="Baugh L.R."/>
            <person name="Kiontke K."/>
            <person name="Gunsalus K."/>
            <person name="Fitch D.H."/>
            <person name="Piano F."/>
        </authorList>
    </citation>
    <scope>NUCLEOTIDE SEQUENCE [LARGE SCALE GENOMIC DNA]</scope>
    <source>
        <strain evidence="3">PF1309</strain>
    </source>
</reference>
<dbReference type="GO" id="GO:0015020">
    <property type="term" value="F:glucuronosyltransferase activity"/>
    <property type="evidence" value="ECO:0007669"/>
    <property type="project" value="TreeGrafter"/>
</dbReference>
<protein>
    <recommendedName>
        <fullName evidence="2">Exostosin GT47 domain-containing protein</fullName>
    </recommendedName>
</protein>
<dbReference type="GO" id="GO:0008375">
    <property type="term" value="F:acetylglucosaminyltransferase activity"/>
    <property type="evidence" value="ECO:0007669"/>
    <property type="project" value="TreeGrafter"/>
</dbReference>
<dbReference type="STRING" id="2018661.A0A2A2LZD0"/>
<dbReference type="Proteomes" id="UP000218231">
    <property type="component" value="Unassembled WGS sequence"/>
</dbReference>
<dbReference type="OrthoDB" id="1924787at2759"/>
<dbReference type="PANTHER" id="PTHR11062:SF129">
    <property type="entry name" value="EXOSTOSIN-1"/>
    <property type="match status" value="1"/>
</dbReference>
<evidence type="ECO:0000313" key="3">
    <source>
        <dbReference type="EMBL" id="PAV91540.1"/>
    </source>
</evidence>
<dbReference type="GO" id="GO:0005794">
    <property type="term" value="C:Golgi apparatus"/>
    <property type="evidence" value="ECO:0007669"/>
    <property type="project" value="TreeGrafter"/>
</dbReference>
<organism evidence="3 4">
    <name type="scientific">Diploscapter pachys</name>
    <dbReference type="NCBI Taxonomy" id="2018661"/>
    <lineage>
        <taxon>Eukaryota</taxon>
        <taxon>Metazoa</taxon>
        <taxon>Ecdysozoa</taxon>
        <taxon>Nematoda</taxon>
        <taxon>Chromadorea</taxon>
        <taxon>Rhabditida</taxon>
        <taxon>Rhabditina</taxon>
        <taxon>Rhabditomorpha</taxon>
        <taxon>Rhabditoidea</taxon>
        <taxon>Rhabditidae</taxon>
        <taxon>Diploscapter</taxon>
    </lineage>
</organism>
<evidence type="ECO:0000313" key="4">
    <source>
        <dbReference type="Proteomes" id="UP000218231"/>
    </source>
</evidence>
<dbReference type="GO" id="GO:0015012">
    <property type="term" value="P:heparan sulfate proteoglycan biosynthetic process"/>
    <property type="evidence" value="ECO:0007669"/>
    <property type="project" value="UniProtKB-ARBA"/>
</dbReference>
<dbReference type="Pfam" id="PF03016">
    <property type="entry name" value="Exostosin_GT47"/>
    <property type="match status" value="1"/>
</dbReference>
<keyword evidence="4" id="KW-1185">Reference proteome</keyword>
<dbReference type="InterPro" id="IPR040911">
    <property type="entry name" value="Exostosin_GT47"/>
</dbReference>
<dbReference type="PANTHER" id="PTHR11062">
    <property type="entry name" value="EXOSTOSIN HEPARAN SULFATE GLYCOSYLTRANSFERASE -RELATED"/>
    <property type="match status" value="1"/>
</dbReference>
<comment type="similarity">
    <text evidence="1">Belongs to the glycosyltransferase 47 family.</text>
</comment>
<comment type="caution">
    <text evidence="3">The sequence shown here is derived from an EMBL/GenBank/DDBJ whole genome shotgun (WGS) entry which is preliminary data.</text>
</comment>
<feature type="domain" description="Exostosin GT47" evidence="2">
    <location>
        <begin position="60"/>
        <end position="342"/>
    </location>
</feature>
<evidence type="ECO:0000256" key="1">
    <source>
        <dbReference type="ARBA" id="ARBA00010271"/>
    </source>
</evidence>